<evidence type="ECO:0000313" key="2">
    <source>
        <dbReference type="EMBL" id="GBO43437.1"/>
    </source>
</evidence>
<reference evidence="2 3" key="1">
    <citation type="journal article" date="2019" name="Sci. Rep.">
        <title>Orb-weaving spider Araneus ventricosus genome elucidates the spidroin gene catalogue.</title>
        <authorList>
            <person name="Kono N."/>
            <person name="Nakamura H."/>
            <person name="Ohtoshi R."/>
            <person name="Moran D.A.P."/>
            <person name="Shinohara A."/>
            <person name="Yoshida Y."/>
            <person name="Fujiwara M."/>
            <person name="Mori M."/>
            <person name="Tomita M."/>
            <person name="Arakawa K."/>
        </authorList>
    </citation>
    <scope>NUCLEOTIDE SEQUENCE [LARGE SCALE GENOMIC DNA]</scope>
</reference>
<accession>A0A4Y2X5N2</accession>
<feature type="region of interest" description="Disordered" evidence="1">
    <location>
        <begin position="1"/>
        <end position="35"/>
    </location>
</feature>
<name>A0A4Y2X5N2_ARAVE</name>
<protein>
    <submittedName>
        <fullName evidence="2">Uncharacterized protein</fullName>
    </submittedName>
</protein>
<dbReference type="EMBL" id="BGPR01069853">
    <property type="protein sequence ID" value="GBO43437.1"/>
    <property type="molecule type" value="Genomic_DNA"/>
</dbReference>
<sequence length="35" mass="3710">AAMASWEDLGFGGQMIPGSKPDSTEDPSYIRPAAR</sequence>
<gene>
    <name evidence="2" type="ORF">AVEN_252151_1</name>
</gene>
<dbReference type="AlphaFoldDB" id="A0A4Y2X5N2"/>
<organism evidence="2 3">
    <name type="scientific">Araneus ventricosus</name>
    <name type="common">Orbweaver spider</name>
    <name type="synonym">Epeira ventricosa</name>
    <dbReference type="NCBI Taxonomy" id="182803"/>
    <lineage>
        <taxon>Eukaryota</taxon>
        <taxon>Metazoa</taxon>
        <taxon>Ecdysozoa</taxon>
        <taxon>Arthropoda</taxon>
        <taxon>Chelicerata</taxon>
        <taxon>Arachnida</taxon>
        <taxon>Araneae</taxon>
        <taxon>Araneomorphae</taxon>
        <taxon>Entelegynae</taxon>
        <taxon>Araneoidea</taxon>
        <taxon>Araneidae</taxon>
        <taxon>Araneus</taxon>
    </lineage>
</organism>
<proteinExistence type="predicted"/>
<dbReference type="Proteomes" id="UP000499080">
    <property type="component" value="Unassembled WGS sequence"/>
</dbReference>
<evidence type="ECO:0000313" key="3">
    <source>
        <dbReference type="Proteomes" id="UP000499080"/>
    </source>
</evidence>
<evidence type="ECO:0000256" key="1">
    <source>
        <dbReference type="SAM" id="MobiDB-lite"/>
    </source>
</evidence>
<feature type="non-terminal residue" evidence="2">
    <location>
        <position position="1"/>
    </location>
</feature>
<keyword evidence="3" id="KW-1185">Reference proteome</keyword>
<comment type="caution">
    <text evidence="2">The sequence shown here is derived from an EMBL/GenBank/DDBJ whole genome shotgun (WGS) entry which is preliminary data.</text>
</comment>